<name>A0AAD8NRN5_TARER</name>
<gene>
    <name evidence="1" type="ORF">QVD17_27966</name>
</gene>
<keyword evidence="2" id="KW-1185">Reference proteome</keyword>
<dbReference type="AlphaFoldDB" id="A0AAD8NRN5"/>
<dbReference type="Proteomes" id="UP001229421">
    <property type="component" value="Unassembled WGS sequence"/>
</dbReference>
<comment type="caution">
    <text evidence="1">The sequence shown here is derived from an EMBL/GenBank/DDBJ whole genome shotgun (WGS) entry which is preliminary data.</text>
</comment>
<accession>A0AAD8NRN5</accession>
<proteinExistence type="predicted"/>
<evidence type="ECO:0000313" key="1">
    <source>
        <dbReference type="EMBL" id="KAK1418819.1"/>
    </source>
</evidence>
<dbReference type="EMBL" id="JAUHHV010000007">
    <property type="protein sequence ID" value="KAK1418819.1"/>
    <property type="molecule type" value="Genomic_DNA"/>
</dbReference>
<evidence type="ECO:0000313" key="2">
    <source>
        <dbReference type="Proteomes" id="UP001229421"/>
    </source>
</evidence>
<sequence>MLTLMGVSPWLHNSGIARLVKAVDILFKLQSSHRQATLYYSLRNLWIFIYSQSHLSDTTVFPVKRRDETSSAFLEQDSLITIGDQ</sequence>
<organism evidence="1 2">
    <name type="scientific">Tagetes erecta</name>
    <name type="common">African marigold</name>
    <dbReference type="NCBI Taxonomy" id="13708"/>
    <lineage>
        <taxon>Eukaryota</taxon>
        <taxon>Viridiplantae</taxon>
        <taxon>Streptophyta</taxon>
        <taxon>Embryophyta</taxon>
        <taxon>Tracheophyta</taxon>
        <taxon>Spermatophyta</taxon>
        <taxon>Magnoliopsida</taxon>
        <taxon>eudicotyledons</taxon>
        <taxon>Gunneridae</taxon>
        <taxon>Pentapetalae</taxon>
        <taxon>asterids</taxon>
        <taxon>campanulids</taxon>
        <taxon>Asterales</taxon>
        <taxon>Asteraceae</taxon>
        <taxon>Asteroideae</taxon>
        <taxon>Heliantheae alliance</taxon>
        <taxon>Tageteae</taxon>
        <taxon>Tagetes</taxon>
    </lineage>
</organism>
<reference evidence="1" key="1">
    <citation type="journal article" date="2023" name="bioRxiv">
        <title>Improved chromosome-level genome assembly for marigold (Tagetes erecta).</title>
        <authorList>
            <person name="Jiang F."/>
            <person name="Yuan L."/>
            <person name="Wang S."/>
            <person name="Wang H."/>
            <person name="Xu D."/>
            <person name="Wang A."/>
            <person name="Fan W."/>
        </authorList>
    </citation>
    <scope>NUCLEOTIDE SEQUENCE</scope>
    <source>
        <strain evidence="1">WSJ</strain>
        <tissue evidence="1">Leaf</tissue>
    </source>
</reference>
<protein>
    <submittedName>
        <fullName evidence="1">Uncharacterized protein</fullName>
    </submittedName>
</protein>